<proteinExistence type="predicted"/>
<gene>
    <name evidence="1" type="ORF">DSM107010_00380</name>
</gene>
<accession>A0AB37UTA2</accession>
<keyword evidence="2" id="KW-1185">Reference proteome</keyword>
<reference evidence="1 2" key="1">
    <citation type="journal article" date="2019" name="Genome Biol. Evol.">
        <title>Day and night: Metabolic profiles and evolutionary relationships of six axenic non-marine cyanobacteria.</title>
        <authorList>
            <person name="Will S.E."/>
            <person name="Henke P."/>
            <person name="Boedeker C."/>
            <person name="Huang S."/>
            <person name="Brinkmann H."/>
            <person name="Rohde M."/>
            <person name="Jarek M."/>
            <person name="Friedl T."/>
            <person name="Seufert S."/>
            <person name="Schumacher M."/>
            <person name="Overmann J."/>
            <person name="Neumann-Schaal M."/>
            <person name="Petersen J."/>
        </authorList>
    </citation>
    <scope>NUCLEOTIDE SEQUENCE [LARGE SCALE GENOMIC DNA]</scope>
    <source>
        <strain evidence="1 2">SAG 39.79</strain>
    </source>
</reference>
<evidence type="ECO:0000313" key="1">
    <source>
        <dbReference type="EMBL" id="RUT14492.1"/>
    </source>
</evidence>
<evidence type="ECO:0000313" key="2">
    <source>
        <dbReference type="Proteomes" id="UP000282574"/>
    </source>
</evidence>
<dbReference type="EMBL" id="RSCK01000001">
    <property type="protein sequence ID" value="RUT14492.1"/>
    <property type="molecule type" value="Genomic_DNA"/>
</dbReference>
<sequence length="215" mass="25205">MKRRSKTTKKLAKSARQHQAKLINPETFYSSRPWCDIWLDKFSCQQLEFWVRINDLNSVNLLAQLEKAGFLRRVDENSDLPRFFPESSYYNDLKFILIGYKPPAPYALIPQRRVFHRPKFIRSCHRAWTSMRILHIFSASQILICSEISELVVLEFVYQMHKTNFLRLVEGCDAEILGSENIYQLVKNTGPSAPLICADGIVYDINTRTIYMTQY</sequence>
<organism evidence="1 2">
    <name type="scientific">Chroococcidiopsis cubana SAG 39.79</name>
    <dbReference type="NCBI Taxonomy" id="388085"/>
    <lineage>
        <taxon>Bacteria</taxon>
        <taxon>Bacillati</taxon>
        <taxon>Cyanobacteriota</taxon>
        <taxon>Cyanophyceae</taxon>
        <taxon>Chroococcidiopsidales</taxon>
        <taxon>Chroococcidiopsidaceae</taxon>
        <taxon>Chroococcidiopsis</taxon>
    </lineage>
</organism>
<protein>
    <submittedName>
        <fullName evidence="1">Uncharacterized protein</fullName>
    </submittedName>
</protein>
<name>A0AB37UTA2_9CYAN</name>
<dbReference type="RefSeq" id="WP_106167109.1">
    <property type="nucleotide sequence ID" value="NZ_JAVKZF010000005.1"/>
</dbReference>
<dbReference type="AlphaFoldDB" id="A0AB37UTA2"/>
<dbReference type="Proteomes" id="UP000282574">
    <property type="component" value="Unassembled WGS sequence"/>
</dbReference>
<comment type="caution">
    <text evidence="1">The sequence shown here is derived from an EMBL/GenBank/DDBJ whole genome shotgun (WGS) entry which is preliminary data.</text>
</comment>